<dbReference type="AlphaFoldDB" id="A0A6G1MBS1"/>
<organism evidence="2 3">
    <name type="scientific">Orbilia oligospora</name>
    <name type="common">Nematode-trapping fungus</name>
    <name type="synonym">Arthrobotrys oligospora</name>
    <dbReference type="NCBI Taxonomy" id="2813651"/>
    <lineage>
        <taxon>Eukaryota</taxon>
        <taxon>Fungi</taxon>
        <taxon>Dikarya</taxon>
        <taxon>Ascomycota</taxon>
        <taxon>Pezizomycotina</taxon>
        <taxon>Orbiliomycetes</taxon>
        <taxon>Orbiliales</taxon>
        <taxon>Orbiliaceae</taxon>
        <taxon>Orbilia</taxon>
    </lineage>
</organism>
<dbReference type="Proteomes" id="UP000483672">
    <property type="component" value="Unassembled WGS sequence"/>
</dbReference>
<name>A0A6G1MBS1_ORBOL</name>
<accession>A0A6G1MBS1</accession>
<protein>
    <submittedName>
        <fullName evidence="2">Uncharacterized protein</fullName>
    </submittedName>
</protein>
<evidence type="ECO:0000256" key="1">
    <source>
        <dbReference type="SAM" id="MobiDB-lite"/>
    </source>
</evidence>
<evidence type="ECO:0000313" key="3">
    <source>
        <dbReference type="Proteomes" id="UP000483672"/>
    </source>
</evidence>
<proteinExistence type="predicted"/>
<feature type="compositionally biased region" description="Polar residues" evidence="1">
    <location>
        <begin position="197"/>
        <end position="220"/>
    </location>
</feature>
<feature type="compositionally biased region" description="Polar residues" evidence="1">
    <location>
        <begin position="173"/>
        <end position="185"/>
    </location>
</feature>
<dbReference type="EMBL" id="WIPF01000014">
    <property type="protein sequence ID" value="KAF3229009.1"/>
    <property type="molecule type" value="Genomic_DNA"/>
</dbReference>
<feature type="region of interest" description="Disordered" evidence="1">
    <location>
        <begin position="76"/>
        <end position="115"/>
    </location>
</feature>
<comment type="caution">
    <text evidence="2">The sequence shown here is derived from an EMBL/GenBank/DDBJ whole genome shotgun (WGS) entry which is preliminary data.</text>
</comment>
<gene>
    <name evidence="2" type="ORF">TWF191_002118</name>
</gene>
<feature type="compositionally biased region" description="Low complexity" evidence="1">
    <location>
        <begin position="159"/>
        <end position="172"/>
    </location>
</feature>
<sequence length="327" mass="35244">MENNSVPANNQSPAITTIKIQIGPEFQAQILSHASIASLGSSPTLPINGDTPLRICLLVGDLVRYILANQETLPLESSNASDAEAPQASVETRDASGEALDPSIPGPSTREPLTDTPIADDIIDALPTPNVRLRRVGFRGNRIYVAEDKAPAQIKSEIAMASHSSSTAASSSRLTEPSQVPTQNEGLPATLEAPATQEPSPENLAQAQELTEGSTENTQNPEVIRDALEDLTDFLNSNLSSIPIFWQKFVRSIIDVLSQVQSIVDDVSRYKISIATAIVWFCVTKRWLTKAHIMTMMTILKTGSSIIEYLEPEADFPGAGNGQMRLA</sequence>
<reference evidence="2 3" key="1">
    <citation type="submission" date="2019-06" db="EMBL/GenBank/DDBJ databases">
        <authorList>
            <person name="Palmer J.M."/>
        </authorList>
    </citation>
    <scope>NUCLEOTIDE SEQUENCE [LARGE SCALE GENOMIC DNA]</scope>
    <source>
        <strain evidence="2 3">TWF191</strain>
    </source>
</reference>
<evidence type="ECO:0000313" key="2">
    <source>
        <dbReference type="EMBL" id="KAF3229009.1"/>
    </source>
</evidence>
<feature type="region of interest" description="Disordered" evidence="1">
    <location>
        <begin position="159"/>
        <end position="220"/>
    </location>
</feature>